<evidence type="ECO:0000256" key="1">
    <source>
        <dbReference type="SAM" id="SignalP"/>
    </source>
</evidence>
<dbReference type="Gene3D" id="3.30.530.20">
    <property type="match status" value="1"/>
</dbReference>
<dbReference type="OrthoDB" id="1364128at2"/>
<dbReference type="RefSeq" id="WP_091472645.1">
    <property type="nucleotide sequence ID" value="NZ_FNFX01000005.1"/>
</dbReference>
<keyword evidence="3" id="KW-1185">Reference proteome</keyword>
<sequence length="181" mass="19721">MKKILGVIAVSLLPLVPLTAAAHGAAALRFEKSVTIKAPAAKVWALVKDFGNEQAWHAGVESTKTEQKKDENGDEATYRTVKLKNGGTMYEKLRSVDDAGMRLKYEYVLEKSTLQFSNFYPMITVTAKGNETEVTVKGSYTRADSSNIPKPEQNDDAATKALDDFFGQGLDSLKKAAESGK</sequence>
<dbReference type="Proteomes" id="UP000198629">
    <property type="component" value="Unassembled WGS sequence"/>
</dbReference>
<dbReference type="Pfam" id="PF10604">
    <property type="entry name" value="Polyketide_cyc2"/>
    <property type="match status" value="1"/>
</dbReference>
<dbReference type="PANTHER" id="PTHR39332">
    <property type="entry name" value="BLL4707 PROTEIN"/>
    <property type="match status" value="1"/>
</dbReference>
<dbReference type="SUPFAM" id="SSF55961">
    <property type="entry name" value="Bet v1-like"/>
    <property type="match status" value="1"/>
</dbReference>
<dbReference type="STRING" id="492660.SAMN05192566_2548"/>
<dbReference type="EMBL" id="FNFX01000005">
    <property type="protein sequence ID" value="SDK81744.1"/>
    <property type="molecule type" value="Genomic_DNA"/>
</dbReference>
<evidence type="ECO:0000313" key="3">
    <source>
        <dbReference type="Proteomes" id="UP000198629"/>
    </source>
</evidence>
<reference evidence="3" key="1">
    <citation type="submission" date="2016-10" db="EMBL/GenBank/DDBJ databases">
        <authorList>
            <person name="Varghese N."/>
            <person name="Submissions S."/>
        </authorList>
    </citation>
    <scope>NUCLEOTIDE SEQUENCE [LARGE SCALE GENOMIC DNA]</scope>
    <source>
        <strain evidence="3">CBMB127</strain>
    </source>
</reference>
<accession>A0A1G9F035</accession>
<organism evidence="2 3">
    <name type="scientific">Methylophilus rhizosphaerae</name>
    <dbReference type="NCBI Taxonomy" id="492660"/>
    <lineage>
        <taxon>Bacteria</taxon>
        <taxon>Pseudomonadati</taxon>
        <taxon>Pseudomonadota</taxon>
        <taxon>Betaproteobacteria</taxon>
        <taxon>Nitrosomonadales</taxon>
        <taxon>Methylophilaceae</taxon>
        <taxon>Methylophilus</taxon>
    </lineage>
</organism>
<keyword evidence="1" id="KW-0732">Signal</keyword>
<dbReference type="InterPro" id="IPR019587">
    <property type="entry name" value="Polyketide_cyclase/dehydratase"/>
</dbReference>
<evidence type="ECO:0000313" key="2">
    <source>
        <dbReference type="EMBL" id="SDK81744.1"/>
    </source>
</evidence>
<proteinExistence type="predicted"/>
<name>A0A1G9F035_9PROT</name>
<dbReference type="AlphaFoldDB" id="A0A1G9F035"/>
<feature type="signal peptide" evidence="1">
    <location>
        <begin position="1"/>
        <end position="22"/>
    </location>
</feature>
<gene>
    <name evidence="2" type="ORF">SAMN05192566_2548</name>
</gene>
<protein>
    <submittedName>
        <fullName evidence="2">Polyketide cyclase / dehydrase and lipid transport</fullName>
    </submittedName>
</protein>
<dbReference type="CDD" id="cd07821">
    <property type="entry name" value="PYR_PYL_RCAR_like"/>
    <property type="match status" value="1"/>
</dbReference>
<dbReference type="InterPro" id="IPR023393">
    <property type="entry name" value="START-like_dom_sf"/>
</dbReference>
<dbReference type="PANTHER" id="PTHR39332:SF7">
    <property type="entry name" value="SRPBCC FAMILY PROTEIN"/>
    <property type="match status" value="1"/>
</dbReference>
<feature type="chain" id="PRO_5011621046" evidence="1">
    <location>
        <begin position="23"/>
        <end position="181"/>
    </location>
</feature>